<dbReference type="GO" id="GO:0016592">
    <property type="term" value="C:mediator complex"/>
    <property type="evidence" value="ECO:0007669"/>
    <property type="project" value="EnsemblFungi"/>
</dbReference>
<keyword evidence="5 6" id="KW-0539">Nucleus</keyword>
<organism evidence="7 9">
    <name type="scientific">Schizosaccharomyces japonicus (strain yFS275 / FY16936)</name>
    <name type="common">Fission yeast</name>
    <dbReference type="NCBI Taxonomy" id="402676"/>
    <lineage>
        <taxon>Eukaryota</taxon>
        <taxon>Fungi</taxon>
        <taxon>Dikarya</taxon>
        <taxon>Ascomycota</taxon>
        <taxon>Taphrinomycotina</taxon>
        <taxon>Schizosaccharomycetes</taxon>
        <taxon>Schizosaccharomycetales</taxon>
        <taxon>Schizosaccharomycetaceae</taxon>
        <taxon>Schizosaccharomyces</taxon>
    </lineage>
</organism>
<dbReference type="eggNOG" id="KOG3046">
    <property type="taxonomic scope" value="Eukaryota"/>
</dbReference>
<keyword evidence="9" id="KW-1185">Reference proteome</keyword>
<evidence type="ECO:0000313" key="9">
    <source>
        <dbReference type="Proteomes" id="UP000001744"/>
    </source>
</evidence>
<accession>B6JWY4</accession>
<proteinExistence type="inferred from homology"/>
<dbReference type="JaponicusDB" id="SJAG_00909">
    <property type="gene designation" value="med10"/>
</dbReference>
<protein>
    <recommendedName>
        <fullName evidence="6">Mediator of RNA polymerase II transcription subunit 10</fullName>
    </recommendedName>
    <alternativeName>
        <fullName evidence="6">Mediator complex subunit 10</fullName>
    </alternativeName>
</protein>
<reference evidence="7 9" key="1">
    <citation type="journal article" date="2011" name="Science">
        <title>Comparative functional genomics of the fission yeasts.</title>
        <authorList>
            <person name="Rhind N."/>
            <person name="Chen Z."/>
            <person name="Yassour M."/>
            <person name="Thompson D.A."/>
            <person name="Haas B.J."/>
            <person name="Habib N."/>
            <person name="Wapinski I."/>
            <person name="Roy S."/>
            <person name="Lin M.F."/>
            <person name="Heiman D.I."/>
            <person name="Young S.K."/>
            <person name="Furuya K."/>
            <person name="Guo Y."/>
            <person name="Pidoux A."/>
            <person name="Chen H.M."/>
            <person name="Robbertse B."/>
            <person name="Goldberg J.M."/>
            <person name="Aoki K."/>
            <person name="Bayne E.H."/>
            <person name="Berlin A.M."/>
            <person name="Desjardins C.A."/>
            <person name="Dobbs E."/>
            <person name="Dukaj L."/>
            <person name="Fan L."/>
            <person name="FitzGerald M.G."/>
            <person name="French C."/>
            <person name="Gujja S."/>
            <person name="Hansen K."/>
            <person name="Keifenheim D."/>
            <person name="Levin J.Z."/>
            <person name="Mosher R.A."/>
            <person name="Mueller C.A."/>
            <person name="Pfiffner J."/>
            <person name="Priest M."/>
            <person name="Russ C."/>
            <person name="Smialowska A."/>
            <person name="Swoboda P."/>
            <person name="Sykes S.M."/>
            <person name="Vaughn M."/>
            <person name="Vengrova S."/>
            <person name="Yoder R."/>
            <person name="Zeng Q."/>
            <person name="Allshire R."/>
            <person name="Baulcombe D."/>
            <person name="Birren B.W."/>
            <person name="Brown W."/>
            <person name="Ekwall K."/>
            <person name="Kellis M."/>
            <person name="Leatherwood J."/>
            <person name="Levin H."/>
            <person name="Margalit H."/>
            <person name="Martienssen R."/>
            <person name="Nieduszynski C.A."/>
            <person name="Spatafora J.W."/>
            <person name="Friedman N."/>
            <person name="Dalgaard J.Z."/>
            <person name="Baumann P."/>
            <person name="Niki H."/>
            <person name="Regev A."/>
            <person name="Nusbaum C."/>
        </authorList>
    </citation>
    <scope>NUCLEOTIDE SEQUENCE [LARGE SCALE GENOMIC DNA]</scope>
    <source>
        <strain evidence="9">yFS275 / FY16936</strain>
    </source>
</reference>
<dbReference type="GO" id="GO:0006357">
    <property type="term" value="P:regulation of transcription by RNA polymerase II"/>
    <property type="evidence" value="ECO:0007669"/>
    <property type="project" value="InterPro"/>
</dbReference>
<keyword evidence="4 6" id="KW-0804">Transcription</keyword>
<comment type="function">
    <text evidence="6">Component of the Mediator complex, a coactivator involved in the regulated transcription of nearly all RNA polymerase II-dependent genes. Mediator functions as a bridge to convey information from gene-specific regulatory proteins to the basal RNA polymerase II transcription machinery. Mediator is recruited to promoters by direct interactions with regulatory proteins and serves as a scaffold for the assembly of a functional preinitiation complex with RNA polymerase II and the general transcription factors.</text>
</comment>
<dbReference type="STRING" id="402676.B6JWY4"/>
<evidence type="ECO:0000256" key="6">
    <source>
        <dbReference type="RuleBase" id="RU364146"/>
    </source>
</evidence>
<dbReference type="Proteomes" id="UP000001744">
    <property type="component" value="Unassembled WGS sequence"/>
</dbReference>
<dbReference type="OrthoDB" id="337270at2759"/>
<dbReference type="EMBL" id="KE651166">
    <property type="protein sequence ID" value="EEB05885.1"/>
    <property type="molecule type" value="Genomic_DNA"/>
</dbReference>
<evidence type="ECO:0000256" key="1">
    <source>
        <dbReference type="ARBA" id="ARBA00004123"/>
    </source>
</evidence>
<dbReference type="VEuPathDB" id="FungiDB:SJAG_00909"/>
<evidence type="ECO:0000256" key="4">
    <source>
        <dbReference type="ARBA" id="ARBA00023163"/>
    </source>
</evidence>
<dbReference type="Pfam" id="PF09748">
    <property type="entry name" value="Med10"/>
    <property type="match status" value="1"/>
</dbReference>
<evidence type="ECO:0000313" key="7">
    <source>
        <dbReference type="EMBL" id="EEB05885.1"/>
    </source>
</evidence>
<evidence type="ECO:0000256" key="2">
    <source>
        <dbReference type="ARBA" id="ARBA00005389"/>
    </source>
</evidence>
<comment type="similarity">
    <text evidence="2 6">Belongs to the Mediator complex subunit 10 family.</text>
</comment>
<dbReference type="GO" id="GO:0003712">
    <property type="term" value="F:transcription coregulator activity"/>
    <property type="evidence" value="ECO:0007669"/>
    <property type="project" value="InterPro"/>
</dbReference>
<dbReference type="GeneID" id="7052001"/>
<comment type="subcellular location">
    <subcellularLocation>
        <location evidence="1 6">Nucleus</location>
    </subcellularLocation>
</comment>
<dbReference type="OMA" id="QYQRAKM"/>
<name>B6JWY4_SCHJY</name>
<keyword evidence="3 6" id="KW-0805">Transcription regulation</keyword>
<dbReference type="RefSeq" id="XP_002172178.1">
    <property type="nucleotide sequence ID" value="XM_002172142.2"/>
</dbReference>
<dbReference type="HOGENOM" id="CLU_096169_1_1_1"/>
<comment type="subunit">
    <text evidence="6">Component of the Mediator complex.</text>
</comment>
<sequence length="144" mass="16528">MNSLEFENEKLHHLSSGVKDLTQTMYDLALVIYNLDDTTPRDTIPEYLDTLVEQIRRLPALAKDADCPISQDVLEYVEHGRNPDVYTRQFSELVQKDNQYVHGKLKTIEGFQKAYAEEIISAFPELTSVVLKIMKQGKKKPADK</sequence>
<keyword evidence="6" id="KW-0010">Activator</keyword>
<dbReference type="InterPro" id="IPR019145">
    <property type="entry name" value="Mediator_Med10"/>
</dbReference>
<gene>
    <name evidence="8" type="primary">med10</name>
    <name evidence="6" type="synonym">MED10</name>
    <name evidence="7" type="ORF">SJAG_00909</name>
</gene>
<evidence type="ECO:0000256" key="3">
    <source>
        <dbReference type="ARBA" id="ARBA00023015"/>
    </source>
</evidence>
<evidence type="ECO:0000256" key="5">
    <source>
        <dbReference type="ARBA" id="ARBA00023242"/>
    </source>
</evidence>
<dbReference type="AlphaFoldDB" id="B6JWY4"/>
<evidence type="ECO:0000313" key="8">
    <source>
        <dbReference type="JaponicusDB" id="SJAG_00909"/>
    </source>
</evidence>